<name>A0A8J7CKT6_9BACT</name>
<gene>
    <name evidence="3" type="ORF">IFK94_05560</name>
</gene>
<dbReference type="InterPro" id="IPR015217">
    <property type="entry name" value="Invasin_dom_3"/>
</dbReference>
<dbReference type="EMBL" id="JACXWD010000012">
    <property type="protein sequence ID" value="MBD3867573.1"/>
    <property type="molecule type" value="Genomic_DNA"/>
</dbReference>
<feature type="signal peptide" evidence="1">
    <location>
        <begin position="1"/>
        <end position="27"/>
    </location>
</feature>
<evidence type="ECO:0000256" key="1">
    <source>
        <dbReference type="SAM" id="SignalP"/>
    </source>
</evidence>
<dbReference type="InterPro" id="IPR008964">
    <property type="entry name" value="Invasin/intimin_cell_adhesion"/>
</dbReference>
<dbReference type="Pfam" id="PF09134">
    <property type="entry name" value="Invasin_D3"/>
    <property type="match status" value="1"/>
</dbReference>
<evidence type="ECO:0000313" key="4">
    <source>
        <dbReference type="Proteomes" id="UP000648239"/>
    </source>
</evidence>
<keyword evidence="1" id="KW-0732">Signal</keyword>
<feature type="chain" id="PRO_5035238507" description="Invasin domain-containing protein" evidence="1">
    <location>
        <begin position="28"/>
        <end position="587"/>
    </location>
</feature>
<dbReference type="Gene3D" id="2.60.40.10">
    <property type="entry name" value="Immunoglobulins"/>
    <property type="match status" value="1"/>
</dbReference>
<evidence type="ECO:0000313" key="3">
    <source>
        <dbReference type="EMBL" id="MBD3867573.1"/>
    </source>
</evidence>
<protein>
    <recommendedName>
        <fullName evidence="2">Invasin domain-containing protein</fullName>
    </recommendedName>
</protein>
<sequence>MRFYIVIIAAVLAGLLALAGTSSSAMAAEQIWYLHGEDLPLATMSPVAPTAPALTNNDPGRDDALGLLVAKGGAGMAETNPVKYQQWVTAPGTVTLDRSAGLVFWAAMKNFATPRRGIVEAYLMDCEPSGGGCVEIAHGTRDIQDWSNGLGFWSKHSIDFGLVSHTIAADRSLAVRIVVGANSDDDMMFAYDTAGFPSHLTGNARGDIGIDCDFSDWGNGEGTEFILADQGGPDDYRSPTRLDLTQVAVATNLVDALQFLIAFDDIPVAGGTAGTLFDTNLDGNVNFALVASVDDAEVVLELYACDDSMTEGCGSAGLLRTYDDTSYCAGTGMGPWNNDTLIEADIPFADLATGGSPMFITSLISYAAASLLTSPKDSVFGTGDENYQASIYFDPLQGFAQIVGSVGTGFTVRRSGDPATVRTAVDHATTTISPYDDLPGTLDDGEIYFYVVDKTGGMPVPLSADSNRYDSAIRLGFDDENGLSAAVDPLASQAALDRTSVTADGTSYATLTITPRDSHGVAIGAGCDIEFSSIALSPGAAAAPLKDNRDGAYTLLIAATGPGTGQLVVTVEGITLTDRPTVTFTNP</sequence>
<proteinExistence type="predicted"/>
<comment type="caution">
    <text evidence="3">The sequence shown here is derived from an EMBL/GenBank/DDBJ whole genome shotgun (WGS) entry which is preliminary data.</text>
</comment>
<dbReference type="SUPFAM" id="SSF49373">
    <property type="entry name" value="Invasin/intimin cell-adhesion fragments"/>
    <property type="match status" value="1"/>
</dbReference>
<reference evidence="3 4" key="1">
    <citation type="submission" date="2020-08" db="EMBL/GenBank/DDBJ databases">
        <title>Acidobacteriota in marine sediments use diverse sulfur dissimilation pathways.</title>
        <authorList>
            <person name="Wasmund K."/>
        </authorList>
    </citation>
    <scope>NUCLEOTIDE SEQUENCE [LARGE SCALE GENOMIC DNA]</scope>
    <source>
        <strain evidence="3">MAG AM4</strain>
    </source>
</reference>
<evidence type="ECO:0000259" key="2">
    <source>
        <dbReference type="Pfam" id="PF09134"/>
    </source>
</evidence>
<dbReference type="AlphaFoldDB" id="A0A8J7CKT6"/>
<accession>A0A8J7CKT6</accession>
<organism evidence="3 4">
    <name type="scientific">Candidatus Polarisedimenticola svalbardensis</name>
    <dbReference type="NCBI Taxonomy" id="2886004"/>
    <lineage>
        <taxon>Bacteria</taxon>
        <taxon>Pseudomonadati</taxon>
        <taxon>Acidobacteriota</taxon>
        <taxon>Candidatus Polarisedimenticolia</taxon>
        <taxon>Candidatus Polarisedimenticolales</taxon>
        <taxon>Candidatus Polarisedimenticolaceae</taxon>
        <taxon>Candidatus Polarisedimenticola</taxon>
    </lineage>
</organism>
<dbReference type="Proteomes" id="UP000648239">
    <property type="component" value="Unassembled WGS sequence"/>
</dbReference>
<feature type="domain" description="Invasin" evidence="2">
    <location>
        <begin position="489"/>
        <end position="585"/>
    </location>
</feature>
<dbReference type="InterPro" id="IPR013783">
    <property type="entry name" value="Ig-like_fold"/>
</dbReference>